<sequence length="254" mass="27913">MIKRWLLVILLISGNAFSQQMITKVIELNYLQADKVIQLIQPLLQTDEKVSGSGQTLIVNVSPQTLTQIRNVLHKIDVPPVVFNITVYQGDPEWLSSQDGNDVVYSTQPQYEVQRSQSVKVMSGESAFVATGEQVPVVTSVGVGLLATGVSYEQHNIQNGLLVHPVLQGSQVKLTVRRVREQENVESDQQFDNQQIDTTIMAPLNKWVPLGTAEGVQNTDSSSTSYTAGRPFSQNSTLYIKVSVVKSTPSGTTK</sequence>
<evidence type="ECO:0000313" key="2">
    <source>
        <dbReference type="EMBL" id="HAU1881113.1"/>
    </source>
</evidence>
<dbReference type="EMBL" id="DACWHX010000016">
    <property type="protein sequence ID" value="HAU1881113.1"/>
    <property type="molecule type" value="Genomic_DNA"/>
</dbReference>
<dbReference type="Proteomes" id="UP000866496">
    <property type="component" value="Unassembled WGS sequence"/>
</dbReference>
<name>A0A129CA17_LEGPN</name>
<reference evidence="2" key="3">
    <citation type="submission" date="2019-10" db="EMBL/GenBank/DDBJ databases">
        <authorList>
            <consortium name="NCBI Pathogen Detection Project"/>
        </authorList>
    </citation>
    <scope>NUCLEOTIDE SEQUENCE</scope>
    <source>
        <strain evidence="2">AZ00058701</strain>
    </source>
</reference>
<accession>A0A129CA17</accession>
<evidence type="ECO:0000313" key="6">
    <source>
        <dbReference type="Proteomes" id="UP001071279"/>
    </source>
</evidence>
<dbReference type="AlphaFoldDB" id="A0A129CA17"/>
<dbReference type="Gene3D" id="3.30.1370.120">
    <property type="match status" value="1"/>
</dbReference>
<evidence type="ECO:0000256" key="1">
    <source>
        <dbReference type="SAM" id="SignalP"/>
    </source>
</evidence>
<dbReference type="InterPro" id="IPR038591">
    <property type="entry name" value="NolW-like_sf"/>
</dbReference>
<reference evidence="3" key="4">
    <citation type="submission" date="2022-12" db="EMBL/GenBank/DDBJ databases">
        <title>Comparative genomics of Legionella pneumophila isolates from the West Bank and Germany support molecular epidemiology of Legionnaires disease.</title>
        <authorList>
            <person name="Zayed A.R."/>
            <person name="Bitar D.M."/>
            <person name="Steinert M."/>
            <person name="Lueck C."/>
            <person name="Brettar I."/>
            <person name="Hoefle M.G."/>
            <person name="Bunk B."/>
        </authorList>
    </citation>
    <scope>NUCLEOTIDE SEQUENCE</scope>
    <source>
        <strain evidence="3">H23</strain>
    </source>
</reference>
<dbReference type="Proteomes" id="UP001071279">
    <property type="component" value="Unassembled WGS sequence"/>
</dbReference>
<dbReference type="OMA" id="NVTQGFY"/>
<dbReference type="EMBL" id="JAPXIC010000022">
    <property type="protein sequence ID" value="MCZ4718457.1"/>
    <property type="molecule type" value="Genomic_DNA"/>
</dbReference>
<proteinExistence type="predicted"/>
<dbReference type="Proteomes" id="UP000254631">
    <property type="component" value="Unassembled WGS sequence"/>
</dbReference>
<dbReference type="EMBL" id="UGOL01000001">
    <property type="protein sequence ID" value="STX78733.1"/>
    <property type="molecule type" value="Genomic_DNA"/>
</dbReference>
<dbReference type="GeneID" id="57034579"/>
<keyword evidence="1" id="KW-0732">Signal</keyword>
<gene>
    <name evidence="2" type="ORF">JBJ86_12780</name>
    <name evidence="4" type="ORF">NCTC12000_00719</name>
    <name evidence="3" type="ORF">O6C86_04400</name>
</gene>
<feature type="chain" id="PRO_5014245315" evidence="1">
    <location>
        <begin position="19"/>
        <end position="254"/>
    </location>
</feature>
<protein>
    <submittedName>
        <fullName evidence="3">Type II/III secretion system protein</fullName>
    </submittedName>
</protein>
<organism evidence="3 6">
    <name type="scientific">Legionella pneumophila</name>
    <dbReference type="NCBI Taxonomy" id="446"/>
    <lineage>
        <taxon>Bacteria</taxon>
        <taxon>Pseudomonadati</taxon>
        <taxon>Pseudomonadota</taxon>
        <taxon>Gammaproteobacteria</taxon>
        <taxon>Legionellales</taxon>
        <taxon>Legionellaceae</taxon>
        <taxon>Legionella</taxon>
    </lineage>
</organism>
<dbReference type="RefSeq" id="WP_010946322.1">
    <property type="nucleotide sequence ID" value="NZ_BAZA01000159.1"/>
</dbReference>
<reference evidence="2" key="1">
    <citation type="journal article" date="2018" name="Genome Biol.">
        <title>SKESA: strategic k-mer extension for scrupulous assemblies.</title>
        <authorList>
            <person name="Souvorov A."/>
            <person name="Agarwala R."/>
            <person name="Lipman D.J."/>
        </authorList>
    </citation>
    <scope>NUCLEOTIDE SEQUENCE</scope>
    <source>
        <strain evidence="2">AZ00058701</strain>
    </source>
</reference>
<feature type="signal peptide" evidence="1">
    <location>
        <begin position="1"/>
        <end position="18"/>
    </location>
</feature>
<evidence type="ECO:0000313" key="5">
    <source>
        <dbReference type="Proteomes" id="UP000254631"/>
    </source>
</evidence>
<reference evidence="4 5" key="2">
    <citation type="submission" date="2018-06" db="EMBL/GenBank/DDBJ databases">
        <authorList>
            <consortium name="Pathogen Informatics"/>
            <person name="Doyle S."/>
        </authorList>
    </citation>
    <scope>NUCLEOTIDE SEQUENCE [LARGE SCALE GENOMIC DNA]</scope>
    <source>
        <strain evidence="4 5">NCTC12000</strain>
    </source>
</reference>
<evidence type="ECO:0000313" key="3">
    <source>
        <dbReference type="EMBL" id="MCZ4718457.1"/>
    </source>
</evidence>
<evidence type="ECO:0000313" key="4">
    <source>
        <dbReference type="EMBL" id="STX78733.1"/>
    </source>
</evidence>